<proteinExistence type="predicted"/>
<sequence>MASLLRLAEHCGCYHEKHTKLNHDEHIDQENEIIDLPQLLAESMNIQDRIFHLHEKYELMSEYSRSFDLLNDASLSERLQILNELCDNLHLFALNKSKILSKIQAPSLDHSQKLVAMNRQYQDKFVKLLKNIARTMDIIHQSLNDIEWASVKKKSIENQKLEVDLFKAVPLLLSKYQRFVSTTSSQTRLSNASSHVVHQQ</sequence>
<dbReference type="GO" id="GO:0031023">
    <property type="term" value="P:microtubule organizing center organization"/>
    <property type="evidence" value="ECO:0007669"/>
    <property type="project" value="InterPro"/>
</dbReference>
<dbReference type="OMA" id="HEKYELM"/>
<name>A0A6A5BVD8_NAEFO</name>
<dbReference type="RefSeq" id="XP_044563325.1">
    <property type="nucleotide sequence ID" value="XM_044705626.1"/>
</dbReference>
<dbReference type="InterPro" id="IPR028346">
    <property type="entry name" value="HAUS2"/>
</dbReference>
<dbReference type="AlphaFoldDB" id="A0A6A5BVD8"/>
<dbReference type="OrthoDB" id="10254435at2759"/>
<dbReference type="GO" id="GO:0051225">
    <property type="term" value="P:spindle assembly"/>
    <property type="evidence" value="ECO:0007669"/>
    <property type="project" value="InterPro"/>
</dbReference>
<accession>A0A6A5BVD8</accession>
<dbReference type="Pfam" id="PF15003">
    <property type="entry name" value="HAUS2"/>
    <property type="match status" value="1"/>
</dbReference>
<gene>
    <name evidence="1" type="ORF">FDP41_002432</name>
</gene>
<dbReference type="VEuPathDB" id="AmoebaDB:NF0006720"/>
<comment type="caution">
    <text evidence="1">The sequence shown here is derived from an EMBL/GenBank/DDBJ whole genome shotgun (WGS) entry which is preliminary data.</text>
</comment>
<dbReference type="VEuPathDB" id="AmoebaDB:FDP41_002432"/>
<evidence type="ECO:0000313" key="1">
    <source>
        <dbReference type="EMBL" id="KAF0978612.1"/>
    </source>
</evidence>
<evidence type="ECO:0000313" key="2">
    <source>
        <dbReference type="Proteomes" id="UP000444721"/>
    </source>
</evidence>
<dbReference type="Proteomes" id="UP000444721">
    <property type="component" value="Unassembled WGS sequence"/>
</dbReference>
<dbReference type="GeneID" id="68109650"/>
<protein>
    <submittedName>
        <fullName evidence="1">Uncharacterized protein</fullName>
    </submittedName>
</protein>
<organism evidence="1 2">
    <name type="scientific">Naegleria fowleri</name>
    <name type="common">Brain eating amoeba</name>
    <dbReference type="NCBI Taxonomy" id="5763"/>
    <lineage>
        <taxon>Eukaryota</taxon>
        <taxon>Discoba</taxon>
        <taxon>Heterolobosea</taxon>
        <taxon>Tetramitia</taxon>
        <taxon>Eutetramitia</taxon>
        <taxon>Vahlkampfiidae</taxon>
        <taxon>Naegleria</taxon>
    </lineage>
</organism>
<dbReference type="EMBL" id="VFQX01000029">
    <property type="protein sequence ID" value="KAF0978612.1"/>
    <property type="molecule type" value="Genomic_DNA"/>
</dbReference>
<reference evidence="1 2" key="1">
    <citation type="journal article" date="2019" name="Sci. Rep.">
        <title>Nanopore sequencing improves the draft genome of the human pathogenic amoeba Naegleria fowleri.</title>
        <authorList>
            <person name="Liechti N."/>
            <person name="Schurch N."/>
            <person name="Bruggmann R."/>
            <person name="Wittwer M."/>
        </authorList>
    </citation>
    <scope>NUCLEOTIDE SEQUENCE [LARGE SCALE GENOMIC DNA]</scope>
    <source>
        <strain evidence="1 2">ATCC 30894</strain>
    </source>
</reference>
<dbReference type="VEuPathDB" id="AmoebaDB:NfTy_041720"/>
<keyword evidence="2" id="KW-1185">Reference proteome</keyword>